<proteinExistence type="predicted"/>
<feature type="non-terminal residue" evidence="1">
    <location>
        <position position="1"/>
    </location>
</feature>
<dbReference type="EMBL" id="BART01009750">
    <property type="protein sequence ID" value="GAG80446.1"/>
    <property type="molecule type" value="Genomic_DNA"/>
</dbReference>
<gene>
    <name evidence="1" type="ORF">S01H4_21502</name>
</gene>
<sequence>DGNPRVILRNVAEHEEIASYVEMVGDEVKQIEWIPKETWGKVNKFLKRRGYRYLGNGRWTKK</sequence>
<comment type="caution">
    <text evidence="1">The sequence shown here is derived from an EMBL/GenBank/DDBJ whole genome shotgun (WGS) entry which is preliminary data.</text>
</comment>
<organism evidence="1">
    <name type="scientific">marine sediment metagenome</name>
    <dbReference type="NCBI Taxonomy" id="412755"/>
    <lineage>
        <taxon>unclassified sequences</taxon>
        <taxon>metagenomes</taxon>
        <taxon>ecological metagenomes</taxon>
    </lineage>
</organism>
<evidence type="ECO:0000313" key="1">
    <source>
        <dbReference type="EMBL" id="GAG80446.1"/>
    </source>
</evidence>
<accession>X1C7S0</accession>
<reference evidence="1" key="1">
    <citation type="journal article" date="2014" name="Front. Microbiol.">
        <title>High frequency of phylogenetically diverse reductive dehalogenase-homologous genes in deep subseafloor sedimentary metagenomes.</title>
        <authorList>
            <person name="Kawai M."/>
            <person name="Futagami T."/>
            <person name="Toyoda A."/>
            <person name="Takaki Y."/>
            <person name="Nishi S."/>
            <person name="Hori S."/>
            <person name="Arai W."/>
            <person name="Tsubouchi T."/>
            <person name="Morono Y."/>
            <person name="Uchiyama I."/>
            <person name="Ito T."/>
            <person name="Fujiyama A."/>
            <person name="Inagaki F."/>
            <person name="Takami H."/>
        </authorList>
    </citation>
    <scope>NUCLEOTIDE SEQUENCE</scope>
    <source>
        <strain evidence="1">Expedition CK06-06</strain>
    </source>
</reference>
<dbReference type="AlphaFoldDB" id="X1C7S0"/>
<name>X1C7S0_9ZZZZ</name>
<protein>
    <submittedName>
        <fullName evidence="1">Uncharacterized protein</fullName>
    </submittedName>
</protein>